<name>A0AAD6S7F6_9AGAR</name>
<evidence type="ECO:0000256" key="1">
    <source>
        <dbReference type="SAM" id="MobiDB-lite"/>
    </source>
</evidence>
<proteinExistence type="predicted"/>
<dbReference type="Proteomes" id="UP001218188">
    <property type="component" value="Unassembled WGS sequence"/>
</dbReference>
<evidence type="ECO:0000313" key="3">
    <source>
        <dbReference type="Proteomes" id="UP001218188"/>
    </source>
</evidence>
<protein>
    <submittedName>
        <fullName evidence="2">Uncharacterized protein</fullName>
    </submittedName>
</protein>
<dbReference type="AlphaFoldDB" id="A0AAD6S7F6"/>
<feature type="compositionally biased region" description="Low complexity" evidence="1">
    <location>
        <begin position="132"/>
        <end position="142"/>
    </location>
</feature>
<gene>
    <name evidence="2" type="ORF">C8F04DRAFT_1402704</name>
</gene>
<feature type="region of interest" description="Disordered" evidence="1">
    <location>
        <begin position="82"/>
        <end position="142"/>
    </location>
</feature>
<organism evidence="2 3">
    <name type="scientific">Mycena alexandri</name>
    <dbReference type="NCBI Taxonomy" id="1745969"/>
    <lineage>
        <taxon>Eukaryota</taxon>
        <taxon>Fungi</taxon>
        <taxon>Dikarya</taxon>
        <taxon>Basidiomycota</taxon>
        <taxon>Agaricomycotina</taxon>
        <taxon>Agaricomycetes</taxon>
        <taxon>Agaricomycetidae</taxon>
        <taxon>Agaricales</taxon>
        <taxon>Marasmiineae</taxon>
        <taxon>Mycenaceae</taxon>
        <taxon>Mycena</taxon>
    </lineage>
</organism>
<accession>A0AAD6S7F6</accession>
<sequence length="142" mass="16582">LFYALANNLGNFHQRILYAQLRCRLPPPHGLQTHPLRPVFISRTQSRWPPIPTPVRVSPYKFFTIFLAAQREWKHRERARLPTLWRRTTPPLRTTSTRTRIPPPPPPPPLRSPPPPPLPRRPRIARTRTPRARPVATTPTTR</sequence>
<feature type="compositionally biased region" description="Pro residues" evidence="1">
    <location>
        <begin position="101"/>
        <end position="119"/>
    </location>
</feature>
<evidence type="ECO:0000313" key="2">
    <source>
        <dbReference type="EMBL" id="KAJ7021828.1"/>
    </source>
</evidence>
<feature type="compositionally biased region" description="Basic residues" evidence="1">
    <location>
        <begin position="120"/>
        <end position="131"/>
    </location>
</feature>
<feature type="non-terminal residue" evidence="2">
    <location>
        <position position="1"/>
    </location>
</feature>
<keyword evidence="3" id="KW-1185">Reference proteome</keyword>
<feature type="compositionally biased region" description="Low complexity" evidence="1">
    <location>
        <begin position="82"/>
        <end position="100"/>
    </location>
</feature>
<comment type="caution">
    <text evidence="2">The sequence shown here is derived from an EMBL/GenBank/DDBJ whole genome shotgun (WGS) entry which is preliminary data.</text>
</comment>
<reference evidence="2" key="1">
    <citation type="submission" date="2023-03" db="EMBL/GenBank/DDBJ databases">
        <title>Massive genome expansion in bonnet fungi (Mycena s.s.) driven by repeated elements and novel gene families across ecological guilds.</title>
        <authorList>
            <consortium name="Lawrence Berkeley National Laboratory"/>
            <person name="Harder C.B."/>
            <person name="Miyauchi S."/>
            <person name="Viragh M."/>
            <person name="Kuo A."/>
            <person name="Thoen E."/>
            <person name="Andreopoulos B."/>
            <person name="Lu D."/>
            <person name="Skrede I."/>
            <person name="Drula E."/>
            <person name="Henrissat B."/>
            <person name="Morin E."/>
            <person name="Kohler A."/>
            <person name="Barry K."/>
            <person name="LaButti K."/>
            <person name="Morin E."/>
            <person name="Salamov A."/>
            <person name="Lipzen A."/>
            <person name="Mereny Z."/>
            <person name="Hegedus B."/>
            <person name="Baldrian P."/>
            <person name="Stursova M."/>
            <person name="Weitz H."/>
            <person name="Taylor A."/>
            <person name="Grigoriev I.V."/>
            <person name="Nagy L.G."/>
            <person name="Martin F."/>
            <person name="Kauserud H."/>
        </authorList>
    </citation>
    <scope>NUCLEOTIDE SEQUENCE</scope>
    <source>
        <strain evidence="2">CBHHK200</strain>
    </source>
</reference>
<dbReference type="EMBL" id="JARJCM010000222">
    <property type="protein sequence ID" value="KAJ7021828.1"/>
    <property type="molecule type" value="Genomic_DNA"/>
</dbReference>